<evidence type="ECO:0000313" key="4">
    <source>
        <dbReference type="EMBL" id="KIG13860.1"/>
    </source>
</evidence>
<dbReference type="InterPro" id="IPR011990">
    <property type="entry name" value="TPR-like_helical_dom_sf"/>
</dbReference>
<dbReference type="Gene3D" id="1.25.40.10">
    <property type="entry name" value="Tetratricopeptide repeat domain"/>
    <property type="match status" value="1"/>
</dbReference>
<accession>A0A0C2CW53</accession>
<organism evidence="4 5">
    <name type="scientific">Enhygromyxa salina</name>
    <dbReference type="NCBI Taxonomy" id="215803"/>
    <lineage>
        <taxon>Bacteria</taxon>
        <taxon>Pseudomonadati</taxon>
        <taxon>Myxococcota</taxon>
        <taxon>Polyangia</taxon>
        <taxon>Nannocystales</taxon>
        <taxon>Nannocystaceae</taxon>
        <taxon>Enhygromyxa</taxon>
    </lineage>
</organism>
<evidence type="ECO:0000256" key="3">
    <source>
        <dbReference type="SAM" id="SignalP"/>
    </source>
</evidence>
<keyword evidence="1" id="KW-0802">TPR repeat</keyword>
<evidence type="ECO:0000256" key="2">
    <source>
        <dbReference type="SAM" id="MobiDB-lite"/>
    </source>
</evidence>
<evidence type="ECO:0000313" key="5">
    <source>
        <dbReference type="Proteomes" id="UP000031599"/>
    </source>
</evidence>
<sequence>MRRRRFRLGLGAAVLSLTLAFGCAWQGHVKKGDEFMAAANYDAAATEYAEALRLHPDDEEIIAKLADAQLGQIEARVQSVRAALTSGANSQAIALTAEAYKILPTHPKTIALVDEVVEVTSQRATQSAEAGQFADAMQIFDAIGNGLPSAASRVSAAKQAVTQAWVAQLSEAAATAQGAGRVGSVLMYQSKIAALSGQGIAERDAARAQVVAQLRYFVQVKTKSNDEGANTVAAALSGRQGASLLEVGSAGERPAATLTIEFGKPKFSTDKQTRQETAQYQSGTKQVPNPFYKMAQDDVLDEERRLMERENDVTKQERYVDQYTADVAREGDTPGTTTGAEQNLSNARSRLEANRRSLEDQRNTLMRAKEKAASTAQTTEEAVYSTHSYTVTTHKLTVTVQAKAKLDHADGRPGSTMDQPLSASAQDDTHPAQNIAGVAEDPLSLPGKHELAAELYMQAAPTVGQLVAASFADYRAGLLAQANAATDPGEKLELLLRYVIVDPQYADARIVADVLTISGVPDVAALLLAQ</sequence>
<name>A0A0C2CW53_9BACT</name>
<comment type="caution">
    <text evidence="4">The sequence shown here is derived from an EMBL/GenBank/DDBJ whole genome shotgun (WGS) entry which is preliminary data.</text>
</comment>
<dbReference type="EMBL" id="JMCC02000087">
    <property type="protein sequence ID" value="KIG13860.1"/>
    <property type="molecule type" value="Genomic_DNA"/>
</dbReference>
<feature type="region of interest" description="Disordered" evidence="2">
    <location>
        <begin position="328"/>
        <end position="361"/>
    </location>
</feature>
<feature type="compositionally biased region" description="Polar residues" evidence="2">
    <location>
        <begin position="416"/>
        <end position="426"/>
    </location>
</feature>
<feature type="chain" id="PRO_5002147448" evidence="3">
    <location>
        <begin position="27"/>
        <end position="530"/>
    </location>
</feature>
<dbReference type="SUPFAM" id="SSF48452">
    <property type="entry name" value="TPR-like"/>
    <property type="match status" value="1"/>
</dbReference>
<dbReference type="PROSITE" id="PS50005">
    <property type="entry name" value="TPR"/>
    <property type="match status" value="1"/>
</dbReference>
<proteinExistence type="predicted"/>
<dbReference type="AlphaFoldDB" id="A0A0C2CW53"/>
<evidence type="ECO:0000256" key="1">
    <source>
        <dbReference type="PROSITE-ProRule" id="PRU00339"/>
    </source>
</evidence>
<protein>
    <submittedName>
        <fullName evidence="4">Uncharacterized protein</fullName>
    </submittedName>
</protein>
<dbReference type="PROSITE" id="PS51257">
    <property type="entry name" value="PROKAR_LIPOPROTEIN"/>
    <property type="match status" value="1"/>
</dbReference>
<reference evidence="4 5" key="1">
    <citation type="submission" date="2014-12" db="EMBL/GenBank/DDBJ databases">
        <title>Genome assembly of Enhygromyxa salina DSM 15201.</title>
        <authorList>
            <person name="Sharma G."/>
            <person name="Subramanian S."/>
        </authorList>
    </citation>
    <scope>NUCLEOTIDE SEQUENCE [LARGE SCALE GENOMIC DNA]</scope>
    <source>
        <strain evidence="4 5">DSM 15201</strain>
    </source>
</reference>
<feature type="region of interest" description="Disordered" evidence="2">
    <location>
        <begin position="408"/>
        <end position="428"/>
    </location>
</feature>
<keyword evidence="3" id="KW-0732">Signal</keyword>
<feature type="signal peptide" evidence="3">
    <location>
        <begin position="1"/>
        <end position="26"/>
    </location>
</feature>
<feature type="repeat" description="TPR" evidence="1">
    <location>
        <begin position="25"/>
        <end position="58"/>
    </location>
</feature>
<dbReference type="Proteomes" id="UP000031599">
    <property type="component" value="Unassembled WGS sequence"/>
</dbReference>
<dbReference type="RefSeq" id="WP_146661040.1">
    <property type="nucleotide sequence ID" value="NZ_JMCC02000087.1"/>
</dbReference>
<feature type="compositionally biased region" description="Basic and acidic residues" evidence="2">
    <location>
        <begin position="349"/>
        <end position="361"/>
    </location>
</feature>
<feature type="compositionally biased region" description="Polar residues" evidence="2">
    <location>
        <begin position="334"/>
        <end position="348"/>
    </location>
</feature>
<gene>
    <name evidence="4" type="ORF">DB30_07515</name>
</gene>
<dbReference type="InterPro" id="IPR019734">
    <property type="entry name" value="TPR_rpt"/>
</dbReference>